<name>A0A8K0VUJ4_9PLEO</name>
<evidence type="ECO:0000313" key="3">
    <source>
        <dbReference type="Proteomes" id="UP000813461"/>
    </source>
</evidence>
<proteinExistence type="predicted"/>
<feature type="chain" id="PRO_5035465710" evidence="1">
    <location>
        <begin position="20"/>
        <end position="349"/>
    </location>
</feature>
<comment type="caution">
    <text evidence="2">The sequence shown here is derived from an EMBL/GenBank/DDBJ whole genome shotgun (WGS) entry which is preliminary data.</text>
</comment>
<gene>
    <name evidence="2" type="ORF">FB567DRAFT_129429</name>
</gene>
<keyword evidence="3" id="KW-1185">Reference proteome</keyword>
<dbReference type="AlphaFoldDB" id="A0A8K0VUJ4"/>
<dbReference type="OrthoDB" id="3793416at2759"/>
<feature type="signal peptide" evidence="1">
    <location>
        <begin position="1"/>
        <end position="19"/>
    </location>
</feature>
<accession>A0A8K0VUJ4</accession>
<protein>
    <submittedName>
        <fullName evidence="2">Uncharacterized protein</fullName>
    </submittedName>
</protein>
<reference evidence="2" key="1">
    <citation type="journal article" date="2021" name="Nat. Commun.">
        <title>Genetic determinants of endophytism in the Arabidopsis root mycobiome.</title>
        <authorList>
            <person name="Mesny F."/>
            <person name="Miyauchi S."/>
            <person name="Thiergart T."/>
            <person name="Pickel B."/>
            <person name="Atanasova L."/>
            <person name="Karlsson M."/>
            <person name="Huettel B."/>
            <person name="Barry K.W."/>
            <person name="Haridas S."/>
            <person name="Chen C."/>
            <person name="Bauer D."/>
            <person name="Andreopoulos W."/>
            <person name="Pangilinan J."/>
            <person name="LaButti K."/>
            <person name="Riley R."/>
            <person name="Lipzen A."/>
            <person name="Clum A."/>
            <person name="Drula E."/>
            <person name="Henrissat B."/>
            <person name="Kohler A."/>
            <person name="Grigoriev I.V."/>
            <person name="Martin F.M."/>
            <person name="Hacquard S."/>
        </authorList>
    </citation>
    <scope>NUCLEOTIDE SEQUENCE</scope>
    <source>
        <strain evidence="2">MPI-SDFR-AT-0120</strain>
    </source>
</reference>
<evidence type="ECO:0000256" key="1">
    <source>
        <dbReference type="SAM" id="SignalP"/>
    </source>
</evidence>
<keyword evidence="1" id="KW-0732">Signal</keyword>
<sequence length="349" mass="34853">MLLPPELLTLILLASAVTALPQQEQATNVTLADTKPASTPVDTPDGGSGFVVLDPEDDLCAKVSCAAWLRPSLPTATGWEDGNDIVPTPIVPDEPKPPRVLVTQTPTIIDIQTNTGPTSLPGNGGNGNNQLRPASNAVTSYSVRPGIGPAVPAQETPGSNLLLDIISRIGDTEQPAPPTPVAALSVGTQTDNPAQLAQVTPGPKAASDVNNVPIQAAQATLPLGGMITAGSATLTLTPGLSTTIGTGNGATFIGIVTNSAGQTLITVSASGTATTATVAIASATLTLSGTGFGASITDVARPGDYKISSAGRAAAATSSKAGASNLGVERDTWSHVLLGLVGIGMMLQP</sequence>
<dbReference type="EMBL" id="JAGMVJ010000017">
    <property type="protein sequence ID" value="KAH7078199.1"/>
    <property type="molecule type" value="Genomic_DNA"/>
</dbReference>
<organism evidence="2 3">
    <name type="scientific">Paraphoma chrysanthemicola</name>
    <dbReference type="NCBI Taxonomy" id="798071"/>
    <lineage>
        <taxon>Eukaryota</taxon>
        <taxon>Fungi</taxon>
        <taxon>Dikarya</taxon>
        <taxon>Ascomycota</taxon>
        <taxon>Pezizomycotina</taxon>
        <taxon>Dothideomycetes</taxon>
        <taxon>Pleosporomycetidae</taxon>
        <taxon>Pleosporales</taxon>
        <taxon>Pleosporineae</taxon>
        <taxon>Phaeosphaeriaceae</taxon>
        <taxon>Paraphoma</taxon>
    </lineage>
</organism>
<dbReference type="Proteomes" id="UP000813461">
    <property type="component" value="Unassembled WGS sequence"/>
</dbReference>
<evidence type="ECO:0000313" key="2">
    <source>
        <dbReference type="EMBL" id="KAH7078199.1"/>
    </source>
</evidence>